<proteinExistence type="predicted"/>
<keyword evidence="2" id="KW-1185">Reference proteome</keyword>
<name>A0A1E1K7M1_9HELO</name>
<accession>A0A1E1K7M1</accession>
<protein>
    <submittedName>
        <fullName evidence="1">Uncharacterized protein</fullName>
    </submittedName>
</protein>
<sequence length="116" mass="12911">MSGTLSFRDGRQWKLVNESAEMDLNYCLSNRVDSTEDRTGIPGAARIHSGVFSWDLMKRKTKGEIRNRMKLWASTDCSRRRIDVIADVVVGVGVGVAIQPLSVPAWVPTLLCLVPH</sequence>
<reference evidence="2" key="1">
    <citation type="submission" date="2016-03" db="EMBL/GenBank/DDBJ databases">
        <authorList>
            <person name="Guldener U."/>
        </authorList>
    </citation>
    <scope>NUCLEOTIDE SEQUENCE [LARGE SCALE GENOMIC DNA]</scope>
    <source>
        <strain evidence="2">04CH-RAC-A.6.1</strain>
    </source>
</reference>
<evidence type="ECO:0000313" key="1">
    <source>
        <dbReference type="EMBL" id="CZS93910.1"/>
    </source>
</evidence>
<dbReference type="EMBL" id="FJUX01000017">
    <property type="protein sequence ID" value="CZS93910.1"/>
    <property type="molecule type" value="Genomic_DNA"/>
</dbReference>
<gene>
    <name evidence="1" type="ORF">RAG0_03964</name>
</gene>
<organism evidence="1 2">
    <name type="scientific">Rhynchosporium agropyri</name>
    <dbReference type="NCBI Taxonomy" id="914238"/>
    <lineage>
        <taxon>Eukaryota</taxon>
        <taxon>Fungi</taxon>
        <taxon>Dikarya</taxon>
        <taxon>Ascomycota</taxon>
        <taxon>Pezizomycotina</taxon>
        <taxon>Leotiomycetes</taxon>
        <taxon>Helotiales</taxon>
        <taxon>Ploettnerulaceae</taxon>
        <taxon>Rhynchosporium</taxon>
    </lineage>
</organism>
<dbReference type="AlphaFoldDB" id="A0A1E1K7M1"/>
<dbReference type="Proteomes" id="UP000178912">
    <property type="component" value="Unassembled WGS sequence"/>
</dbReference>
<evidence type="ECO:0000313" key="2">
    <source>
        <dbReference type="Proteomes" id="UP000178912"/>
    </source>
</evidence>